<keyword evidence="2" id="KW-1185">Reference proteome</keyword>
<evidence type="ECO:0000313" key="2">
    <source>
        <dbReference type="Proteomes" id="UP000218785"/>
    </source>
</evidence>
<evidence type="ECO:0008006" key="3">
    <source>
        <dbReference type="Google" id="ProtNLM"/>
    </source>
</evidence>
<proteinExistence type="predicted"/>
<accession>A0A1Z4NAZ4</accession>
<dbReference type="RefSeq" id="WP_190445585.1">
    <property type="nucleotide sequence ID" value="NZ_CAWNJS010000002.1"/>
</dbReference>
<organism evidence="1 2">
    <name type="scientific">Tolypothrix tenuis PCC 7101</name>
    <dbReference type="NCBI Taxonomy" id="231146"/>
    <lineage>
        <taxon>Bacteria</taxon>
        <taxon>Bacillati</taxon>
        <taxon>Cyanobacteriota</taxon>
        <taxon>Cyanophyceae</taxon>
        <taxon>Nostocales</taxon>
        <taxon>Tolypothrichaceae</taxon>
        <taxon>Tolypothrix</taxon>
    </lineage>
</organism>
<gene>
    <name evidence="1" type="ORF">NIES37_69040</name>
</gene>
<dbReference type="Proteomes" id="UP000218785">
    <property type="component" value="Plasmid plasmid1"/>
</dbReference>
<dbReference type="AlphaFoldDB" id="A0A1Z4NAZ4"/>
<dbReference type="KEGG" id="ttq:NIES37_69040"/>
<protein>
    <recommendedName>
        <fullName evidence="3">DUF1822 family protein</fullName>
    </recommendedName>
</protein>
<name>A0A1Z4NAZ4_9CYAN</name>
<reference evidence="1 2" key="1">
    <citation type="submission" date="2017-06" db="EMBL/GenBank/DDBJ databases">
        <title>Genome sequencing of cyanobaciteial culture collection at National Institute for Environmental Studies (NIES).</title>
        <authorList>
            <person name="Hirose Y."/>
            <person name="Shimura Y."/>
            <person name="Fujisawa T."/>
            <person name="Nakamura Y."/>
            <person name="Kawachi M."/>
        </authorList>
    </citation>
    <scope>NUCLEOTIDE SEQUENCE [LARGE SCALE GENOMIC DNA]</scope>
    <source>
        <strain evidence="1 2">NIES-37</strain>
        <plasmid evidence="2">Plasmid1 dna</plasmid>
    </source>
</reference>
<sequence>MTNLLSNIPPMSYLDFDALPTSAVILSPDEIDQAAVFSNQVINESKQWQAYLHYLALSAFEQWLQERAESLTINREQCTILQPVLANFISGVANLQVGAFKVCLIATGSLSDEMVNIPRVVVDLPEFIPHFYVLVEVLEEQEAANVYAFLSYEELQDNLQTTSLQSDWNYQLPISCFDSNPDRLLLYLRCLESSAISLPVIPSNRSAILANIQNQLVELLPQLQSPKRELFEVLTWEQAAAVLTSPELINWVYTLQTQAAKENLETGSAKPESTDAFASLQDVIKLITQPALNAGRWLWDELDDLAASLSWVLLPSFADASQMRPIRSPEEEFEVIATQLRQRGLEIPVQARGAYQDLLLAGIPLRLYAVTWHLLSESDKPEWSLLLILGAPALSSLPSGIKLRVSDQTGILDEPGLNAESEDSYIFTRVVGNWDEKFLVSVSLIDGVEVTLPPFAFNLERLRN</sequence>
<dbReference type="Pfam" id="PF08852">
    <property type="entry name" value="DUF1822"/>
    <property type="match status" value="1"/>
</dbReference>
<dbReference type="InterPro" id="IPR014951">
    <property type="entry name" value="DUF1822"/>
</dbReference>
<evidence type="ECO:0000313" key="1">
    <source>
        <dbReference type="EMBL" id="BAZ02891.1"/>
    </source>
</evidence>
<keyword evidence="1" id="KW-0614">Plasmid</keyword>
<geneLocation type="plasmid" evidence="2">
    <name>Plasmid1 dna</name>
</geneLocation>
<dbReference type="EMBL" id="AP018249">
    <property type="protein sequence ID" value="BAZ02891.1"/>
    <property type="molecule type" value="Genomic_DNA"/>
</dbReference>